<protein>
    <recommendedName>
        <fullName evidence="5">Peptidase M15B domain-containing protein</fullName>
    </recommendedName>
</protein>
<evidence type="ECO:0000313" key="3">
    <source>
        <dbReference type="EMBL" id="GII80376.1"/>
    </source>
</evidence>
<name>A0A919R634_9ACTN</name>
<dbReference type="EMBL" id="BOOU01000073">
    <property type="protein sequence ID" value="GII80376.1"/>
    <property type="molecule type" value="Genomic_DNA"/>
</dbReference>
<gene>
    <name evidence="3" type="ORF">Sru01_53580</name>
</gene>
<feature type="compositionally biased region" description="Low complexity" evidence="1">
    <location>
        <begin position="38"/>
        <end position="47"/>
    </location>
</feature>
<dbReference type="Proteomes" id="UP000655287">
    <property type="component" value="Unassembled WGS sequence"/>
</dbReference>
<keyword evidence="2" id="KW-0732">Signal</keyword>
<comment type="caution">
    <text evidence="3">The sequence shown here is derived from an EMBL/GenBank/DDBJ whole genome shotgun (WGS) entry which is preliminary data.</text>
</comment>
<organism evidence="3 4">
    <name type="scientific">Sphaerisporangium rufum</name>
    <dbReference type="NCBI Taxonomy" id="1381558"/>
    <lineage>
        <taxon>Bacteria</taxon>
        <taxon>Bacillati</taxon>
        <taxon>Actinomycetota</taxon>
        <taxon>Actinomycetes</taxon>
        <taxon>Streptosporangiales</taxon>
        <taxon>Streptosporangiaceae</taxon>
        <taxon>Sphaerisporangium</taxon>
    </lineage>
</organism>
<evidence type="ECO:0000256" key="2">
    <source>
        <dbReference type="SAM" id="SignalP"/>
    </source>
</evidence>
<sequence>MGFNPCTTGSAWLGAGALLAAHIVLAGPALAAPAPAPEGLAGTAARPTARERAGGPARPAARRMSHPVLTTLHAAQAARAAARRRAPGMVSAALWRQHRRFRALPLAHPQAVRRLRHAGLRWKSSGHCHSRHRPTCTSLASVRLGTLWGLVNLRRRSGCPVMVTGGTEVGHAPGPFSHGRGYKIDILHNRCVDRYVRGKRRGRIRDDGARLYYERRGKAYTVYADEPSHWDITFR</sequence>
<evidence type="ECO:0000256" key="1">
    <source>
        <dbReference type="SAM" id="MobiDB-lite"/>
    </source>
</evidence>
<dbReference type="AlphaFoldDB" id="A0A919R634"/>
<feature type="region of interest" description="Disordered" evidence="1">
    <location>
        <begin position="38"/>
        <end position="62"/>
    </location>
</feature>
<evidence type="ECO:0008006" key="5">
    <source>
        <dbReference type="Google" id="ProtNLM"/>
    </source>
</evidence>
<feature type="chain" id="PRO_5037318631" description="Peptidase M15B domain-containing protein" evidence="2">
    <location>
        <begin position="32"/>
        <end position="235"/>
    </location>
</feature>
<evidence type="ECO:0000313" key="4">
    <source>
        <dbReference type="Proteomes" id="UP000655287"/>
    </source>
</evidence>
<dbReference type="RefSeq" id="WP_203991024.1">
    <property type="nucleotide sequence ID" value="NZ_BOOU01000073.1"/>
</dbReference>
<accession>A0A919R634</accession>
<feature type="signal peptide" evidence="2">
    <location>
        <begin position="1"/>
        <end position="31"/>
    </location>
</feature>
<keyword evidence="4" id="KW-1185">Reference proteome</keyword>
<proteinExistence type="predicted"/>
<reference evidence="3" key="1">
    <citation type="submission" date="2021-01" db="EMBL/GenBank/DDBJ databases">
        <title>Whole genome shotgun sequence of Sphaerisporangium rufum NBRC 109079.</title>
        <authorList>
            <person name="Komaki H."/>
            <person name="Tamura T."/>
        </authorList>
    </citation>
    <scope>NUCLEOTIDE SEQUENCE</scope>
    <source>
        <strain evidence="3">NBRC 109079</strain>
    </source>
</reference>